<name>A0AAV7RE56_PLEWA</name>
<accession>A0AAV7RE56</accession>
<dbReference type="Proteomes" id="UP001066276">
    <property type="component" value="Chromosome 5"/>
</dbReference>
<evidence type="ECO:0000313" key="2">
    <source>
        <dbReference type="Proteomes" id="UP001066276"/>
    </source>
</evidence>
<sequence>MSRGQNSLSKSKGVAMCKERGEVVDTFFARMPVEELDHGAEVDIDVVTERREEVAREKVQWDKAMPQDVVLQDIKRRRSVELMECSYAMQNVELGLWNVSP</sequence>
<proteinExistence type="predicted"/>
<dbReference type="EMBL" id="JANPWB010000009">
    <property type="protein sequence ID" value="KAJ1149509.1"/>
    <property type="molecule type" value="Genomic_DNA"/>
</dbReference>
<comment type="caution">
    <text evidence="1">The sequence shown here is derived from an EMBL/GenBank/DDBJ whole genome shotgun (WGS) entry which is preliminary data.</text>
</comment>
<protein>
    <submittedName>
        <fullName evidence="1">Uncharacterized protein</fullName>
    </submittedName>
</protein>
<organism evidence="1 2">
    <name type="scientific">Pleurodeles waltl</name>
    <name type="common">Iberian ribbed newt</name>
    <dbReference type="NCBI Taxonomy" id="8319"/>
    <lineage>
        <taxon>Eukaryota</taxon>
        <taxon>Metazoa</taxon>
        <taxon>Chordata</taxon>
        <taxon>Craniata</taxon>
        <taxon>Vertebrata</taxon>
        <taxon>Euteleostomi</taxon>
        <taxon>Amphibia</taxon>
        <taxon>Batrachia</taxon>
        <taxon>Caudata</taxon>
        <taxon>Salamandroidea</taxon>
        <taxon>Salamandridae</taxon>
        <taxon>Pleurodelinae</taxon>
        <taxon>Pleurodeles</taxon>
    </lineage>
</organism>
<gene>
    <name evidence="1" type="ORF">NDU88_002316</name>
</gene>
<keyword evidence="2" id="KW-1185">Reference proteome</keyword>
<reference evidence="1" key="1">
    <citation type="journal article" date="2022" name="bioRxiv">
        <title>Sequencing and chromosome-scale assembly of the giantPleurodeles waltlgenome.</title>
        <authorList>
            <person name="Brown T."/>
            <person name="Elewa A."/>
            <person name="Iarovenko S."/>
            <person name="Subramanian E."/>
            <person name="Araus A.J."/>
            <person name="Petzold A."/>
            <person name="Susuki M."/>
            <person name="Suzuki K.-i.T."/>
            <person name="Hayashi T."/>
            <person name="Toyoda A."/>
            <person name="Oliveira C."/>
            <person name="Osipova E."/>
            <person name="Leigh N.D."/>
            <person name="Simon A."/>
            <person name="Yun M.H."/>
        </authorList>
    </citation>
    <scope>NUCLEOTIDE SEQUENCE</scope>
    <source>
        <strain evidence="1">20211129_DDA</strain>
        <tissue evidence="1">Liver</tissue>
    </source>
</reference>
<evidence type="ECO:0000313" key="1">
    <source>
        <dbReference type="EMBL" id="KAJ1149509.1"/>
    </source>
</evidence>
<dbReference type="AlphaFoldDB" id="A0AAV7RE56"/>